<protein>
    <recommendedName>
        <fullName evidence="1">BTB domain-containing protein</fullName>
    </recommendedName>
</protein>
<organism evidence="2 3">
    <name type="scientific">Synchytrium endobioticum</name>
    <dbReference type="NCBI Taxonomy" id="286115"/>
    <lineage>
        <taxon>Eukaryota</taxon>
        <taxon>Fungi</taxon>
        <taxon>Fungi incertae sedis</taxon>
        <taxon>Chytridiomycota</taxon>
        <taxon>Chytridiomycota incertae sedis</taxon>
        <taxon>Chytridiomycetes</taxon>
        <taxon>Synchytriales</taxon>
        <taxon>Synchytriaceae</taxon>
        <taxon>Synchytrium</taxon>
    </lineage>
</organism>
<dbReference type="Gene3D" id="3.30.710.10">
    <property type="entry name" value="Potassium Channel Kv1.1, Chain A"/>
    <property type="match status" value="1"/>
</dbReference>
<reference evidence="2 3" key="1">
    <citation type="journal article" date="2019" name="Sci. Rep.">
        <title>Comparative genomics of chytrid fungi reveal insights into the obligate biotrophic and pathogenic lifestyle of Synchytrium endobioticum.</title>
        <authorList>
            <person name="van de Vossenberg B.T.L.H."/>
            <person name="Warris S."/>
            <person name="Nguyen H.D.T."/>
            <person name="van Gent-Pelzer M.P.E."/>
            <person name="Joly D.L."/>
            <person name="van de Geest H.C."/>
            <person name="Bonants P.J.M."/>
            <person name="Smith D.S."/>
            <person name="Levesque C.A."/>
            <person name="van der Lee T.A.J."/>
        </authorList>
    </citation>
    <scope>NUCLEOTIDE SEQUENCE [LARGE SCALE GENOMIC DNA]</scope>
    <source>
        <strain evidence="2 3">LEV6574</strain>
    </source>
</reference>
<evidence type="ECO:0000259" key="1">
    <source>
        <dbReference type="PROSITE" id="PS50097"/>
    </source>
</evidence>
<comment type="caution">
    <text evidence="2">The sequence shown here is derived from an EMBL/GenBank/DDBJ whole genome shotgun (WGS) entry which is preliminary data.</text>
</comment>
<feature type="domain" description="BTB" evidence="1">
    <location>
        <begin position="144"/>
        <end position="221"/>
    </location>
</feature>
<dbReference type="InterPro" id="IPR000210">
    <property type="entry name" value="BTB/POZ_dom"/>
</dbReference>
<dbReference type="InterPro" id="IPR011333">
    <property type="entry name" value="SKP1/BTB/POZ_sf"/>
</dbReference>
<dbReference type="Pfam" id="PF00651">
    <property type="entry name" value="BTB"/>
    <property type="match status" value="1"/>
</dbReference>
<dbReference type="SUPFAM" id="SSF54695">
    <property type="entry name" value="POZ domain"/>
    <property type="match status" value="1"/>
</dbReference>
<dbReference type="PROSITE" id="PS50097">
    <property type="entry name" value="BTB"/>
    <property type="match status" value="1"/>
</dbReference>
<gene>
    <name evidence="2" type="ORF">SeLEV6574_g04656</name>
</gene>
<evidence type="ECO:0000313" key="3">
    <source>
        <dbReference type="Proteomes" id="UP000320475"/>
    </source>
</evidence>
<name>A0A507CY91_9FUNG</name>
<sequence length="316" mass="34918">MCLNEYKHVGILCSDHEKFVLNAVWGWDHDHTDVRLGVGRGSSASCEMVEDRTPKDCSAKTIVIPPAMQHYEFTQQKFYSWTSSFQLTDLDITNWSTYEGAGSKAQIRCNVHVHVTGRLPQSSVTKPSLPIRVNPQHLYEPSLSDASLVVHCSDCSAPVTIPISKLLMANSSNVFYTMFTSGFAEGLSGANPEIAIHGVSGAEVVRAMVDFAYMQDINLEEMSSLDLLMELYDLSEKYEMGALGLLVVEQISKRYLNHKSIFELLDLSENQALYNICLYYLKAHYVAMGHDVVANALESGGVGVRKAVIKLLLGGA</sequence>
<dbReference type="AlphaFoldDB" id="A0A507CY91"/>
<evidence type="ECO:0000313" key="2">
    <source>
        <dbReference type="EMBL" id="TPX44177.1"/>
    </source>
</evidence>
<proteinExistence type="predicted"/>
<accession>A0A507CY91</accession>
<dbReference type="CDD" id="cd18186">
    <property type="entry name" value="BTB_POZ_ZBTB_KLHL-like"/>
    <property type="match status" value="1"/>
</dbReference>
<dbReference type="Proteomes" id="UP000320475">
    <property type="component" value="Unassembled WGS sequence"/>
</dbReference>
<dbReference type="VEuPathDB" id="FungiDB:SeMB42_g06053"/>
<dbReference type="EMBL" id="QEAM01000194">
    <property type="protein sequence ID" value="TPX44177.1"/>
    <property type="molecule type" value="Genomic_DNA"/>
</dbReference>